<dbReference type="SUPFAM" id="SSF52540">
    <property type="entry name" value="P-loop containing nucleoside triphosphate hydrolases"/>
    <property type="match status" value="1"/>
</dbReference>
<name>A0A0V0HL18_SOLCH</name>
<feature type="domain" description="DEAD-box RNA helicase Q" evidence="6">
    <location>
        <begin position="111"/>
        <end position="139"/>
    </location>
</feature>
<dbReference type="PANTHER" id="PTHR47959:SF23">
    <property type="entry name" value="HELICASE ATP-BINDING DOMAIN-CONTAINING PROTEIN"/>
    <property type="match status" value="1"/>
</dbReference>
<protein>
    <submittedName>
        <fullName evidence="7">Putative ovule protein</fullName>
    </submittedName>
</protein>
<dbReference type="GO" id="GO:0005524">
    <property type="term" value="F:ATP binding"/>
    <property type="evidence" value="ECO:0007669"/>
    <property type="project" value="UniProtKB-KW"/>
</dbReference>
<evidence type="ECO:0000256" key="3">
    <source>
        <dbReference type="ARBA" id="ARBA00022806"/>
    </source>
</evidence>
<dbReference type="InterPro" id="IPR011545">
    <property type="entry name" value="DEAD/DEAH_box_helicase_dom"/>
</dbReference>
<evidence type="ECO:0000256" key="1">
    <source>
        <dbReference type="ARBA" id="ARBA00022741"/>
    </source>
</evidence>
<dbReference type="GO" id="GO:0005829">
    <property type="term" value="C:cytosol"/>
    <property type="evidence" value="ECO:0007669"/>
    <property type="project" value="TreeGrafter"/>
</dbReference>
<feature type="short sequence motif" description="Q motif" evidence="5">
    <location>
        <begin position="111"/>
        <end position="139"/>
    </location>
</feature>
<dbReference type="Pfam" id="PF00270">
    <property type="entry name" value="DEAD"/>
    <property type="match status" value="1"/>
</dbReference>
<dbReference type="GO" id="GO:0016787">
    <property type="term" value="F:hydrolase activity"/>
    <property type="evidence" value="ECO:0007669"/>
    <property type="project" value="UniProtKB-KW"/>
</dbReference>
<dbReference type="GO" id="GO:0003724">
    <property type="term" value="F:RNA helicase activity"/>
    <property type="evidence" value="ECO:0007669"/>
    <property type="project" value="InterPro"/>
</dbReference>
<evidence type="ECO:0000256" key="2">
    <source>
        <dbReference type="ARBA" id="ARBA00022801"/>
    </source>
</evidence>
<keyword evidence="3" id="KW-0347">Helicase</keyword>
<keyword evidence="2" id="KW-0378">Hydrolase</keyword>
<reference evidence="7" key="1">
    <citation type="submission" date="2015-12" db="EMBL/GenBank/DDBJ databases">
        <title>Gene expression during late stages of embryo sac development: a critical building block for successful pollen-pistil interactions.</title>
        <authorList>
            <person name="Liu Y."/>
            <person name="Joly V."/>
            <person name="Sabar M."/>
            <person name="Matton D.P."/>
        </authorList>
    </citation>
    <scope>NUCLEOTIDE SEQUENCE</scope>
</reference>
<dbReference type="InterPro" id="IPR014014">
    <property type="entry name" value="RNA_helicase_DEAD_Q_motif"/>
</dbReference>
<evidence type="ECO:0000313" key="7">
    <source>
        <dbReference type="EMBL" id="JAP20807.1"/>
    </source>
</evidence>
<proteinExistence type="predicted"/>
<accession>A0A0V0HL18</accession>
<sequence length="193" mass="21026">MAFLPCPLRYSKMNSLFLLRKSSSSLTSKRVSINSISHIFSDKFSPRNALPVPQVHSFTTSLTISAPPMNWVDGKFGYSVKGFHGGGCCLQAATATAMAMVDLEEDCEEGLEISKLGISEEIVSALAQRGITSLFPIQRAVLEPAMQGSDMIGRARTGTGKTLAFGIPIMDKIIRFNRKKGFVHSVFFVGFIL</sequence>
<dbReference type="InterPro" id="IPR027417">
    <property type="entry name" value="P-loop_NTPase"/>
</dbReference>
<dbReference type="AlphaFoldDB" id="A0A0V0HL18"/>
<keyword evidence="4" id="KW-0067">ATP-binding</keyword>
<dbReference type="InterPro" id="IPR050079">
    <property type="entry name" value="DEAD_box_RNA_helicase"/>
</dbReference>
<evidence type="ECO:0000256" key="4">
    <source>
        <dbReference type="ARBA" id="ARBA00022840"/>
    </source>
</evidence>
<organism evidence="7">
    <name type="scientific">Solanum chacoense</name>
    <name type="common">Chaco potato</name>
    <dbReference type="NCBI Taxonomy" id="4108"/>
    <lineage>
        <taxon>Eukaryota</taxon>
        <taxon>Viridiplantae</taxon>
        <taxon>Streptophyta</taxon>
        <taxon>Embryophyta</taxon>
        <taxon>Tracheophyta</taxon>
        <taxon>Spermatophyta</taxon>
        <taxon>Magnoliopsida</taxon>
        <taxon>eudicotyledons</taxon>
        <taxon>Gunneridae</taxon>
        <taxon>Pentapetalae</taxon>
        <taxon>asterids</taxon>
        <taxon>lamiids</taxon>
        <taxon>Solanales</taxon>
        <taxon>Solanaceae</taxon>
        <taxon>Solanoideae</taxon>
        <taxon>Solaneae</taxon>
        <taxon>Solanum</taxon>
    </lineage>
</organism>
<evidence type="ECO:0000256" key="5">
    <source>
        <dbReference type="PROSITE-ProRule" id="PRU00552"/>
    </source>
</evidence>
<evidence type="ECO:0000259" key="6">
    <source>
        <dbReference type="PROSITE" id="PS51195"/>
    </source>
</evidence>
<dbReference type="PANTHER" id="PTHR47959">
    <property type="entry name" value="ATP-DEPENDENT RNA HELICASE RHLE-RELATED"/>
    <property type="match status" value="1"/>
</dbReference>
<dbReference type="EMBL" id="GEDG01018425">
    <property type="protein sequence ID" value="JAP20807.1"/>
    <property type="molecule type" value="Transcribed_RNA"/>
</dbReference>
<dbReference type="Gene3D" id="3.40.50.300">
    <property type="entry name" value="P-loop containing nucleotide triphosphate hydrolases"/>
    <property type="match status" value="1"/>
</dbReference>
<dbReference type="GO" id="GO:0003676">
    <property type="term" value="F:nucleic acid binding"/>
    <property type="evidence" value="ECO:0007669"/>
    <property type="project" value="InterPro"/>
</dbReference>
<dbReference type="PROSITE" id="PS51195">
    <property type="entry name" value="Q_MOTIF"/>
    <property type="match status" value="1"/>
</dbReference>
<keyword evidence="1" id="KW-0547">Nucleotide-binding</keyword>